<evidence type="ECO:0000313" key="2">
    <source>
        <dbReference type="Proteomes" id="UP000017429"/>
    </source>
</evidence>
<accession>V2Q9C1</accession>
<reference evidence="1" key="1">
    <citation type="journal article" date="2014" name="Genome Announc.">
        <title>Draft genome sequences of the altered schaedler flora, a defined bacterial community from gnotobiotic mice.</title>
        <authorList>
            <person name="Wannemuehler M.J."/>
            <person name="Overstreet A.M."/>
            <person name="Ward D.V."/>
            <person name="Phillips G.J."/>
        </authorList>
    </citation>
    <scope>NUCLEOTIDE SEQUENCE</scope>
    <source>
        <strain evidence="1">ASF457</strain>
    </source>
</reference>
<dbReference type="eggNOG" id="ENOG5033FK3">
    <property type="taxonomic scope" value="Bacteria"/>
</dbReference>
<proteinExistence type="predicted"/>
<organism evidence="1 2">
    <name type="scientific">Mucispirillum schaedleri ASF457</name>
    <dbReference type="NCBI Taxonomy" id="1379858"/>
    <lineage>
        <taxon>Bacteria</taxon>
        <taxon>Pseudomonadati</taxon>
        <taxon>Deferribacterota</taxon>
        <taxon>Deferribacteres</taxon>
        <taxon>Deferribacterales</taxon>
        <taxon>Mucispirillaceae</taxon>
        <taxon>Mucispirillum</taxon>
    </lineage>
</organism>
<dbReference type="KEGG" id="msch:N508_000102"/>
<dbReference type="Proteomes" id="UP000017429">
    <property type="component" value="Chromosome"/>
</dbReference>
<name>V2Q9C1_9BACT</name>
<keyword evidence="2" id="KW-1185">Reference proteome</keyword>
<protein>
    <submittedName>
        <fullName evidence="1">Uncharacterized protein</fullName>
    </submittedName>
</protein>
<dbReference type="EMBL" id="CP097562">
    <property type="protein sequence ID" value="USF23047.1"/>
    <property type="molecule type" value="Genomic_DNA"/>
</dbReference>
<dbReference type="InterPro" id="IPR032587">
    <property type="entry name" value="DUF4911"/>
</dbReference>
<dbReference type="RefSeq" id="WP_023276709.1">
    <property type="nucleotide sequence ID" value="NZ_CP097562.1"/>
</dbReference>
<dbReference type="Pfam" id="PF16256">
    <property type="entry name" value="DUF4911"/>
    <property type="match status" value="1"/>
</dbReference>
<dbReference type="AlphaFoldDB" id="V2Q9C1"/>
<reference evidence="1" key="2">
    <citation type="submission" date="2022-05" db="EMBL/GenBank/DDBJ databases">
        <authorList>
            <person name="Proctor A.L."/>
            <person name="Phillips G.J."/>
            <person name="Wannemuehler M.J."/>
        </authorList>
    </citation>
    <scope>NUCLEOTIDE SEQUENCE</scope>
    <source>
        <strain evidence="1">ASF457</strain>
    </source>
</reference>
<gene>
    <name evidence="1" type="ORF">N508_000102</name>
</gene>
<reference evidence="1" key="3">
    <citation type="submission" date="2022-06" db="EMBL/GenBank/DDBJ databases">
        <title>Resources to Facilitate Use of the Altered Schaedler Flora (ASF) Mouse Model to Study Microbiome Function.</title>
        <authorList>
            <person name="Proctor A."/>
            <person name="Parvinroo S."/>
            <person name="Richie T."/>
            <person name="Jia X."/>
            <person name="Lee S.T.M."/>
            <person name="Karp P.D."/>
            <person name="Paley S."/>
            <person name="Kostic A.D."/>
            <person name="Pierre J.F."/>
            <person name="Wannemuehler M.J."/>
            <person name="Phillips G.J."/>
        </authorList>
    </citation>
    <scope>NUCLEOTIDE SEQUENCE</scope>
    <source>
        <strain evidence="1">ASF457</strain>
    </source>
</reference>
<evidence type="ECO:0000313" key="1">
    <source>
        <dbReference type="EMBL" id="USF23047.1"/>
    </source>
</evidence>
<sequence>MDNEFYTIRICFSCNKEDIIIVNSILDSYGGLGLIRTIDKEKCNCAVFTTNSVYNTTLEVMQALQQEGLSITDIIVDKSENVDEFALQGREI</sequence>